<evidence type="ECO:0000259" key="4">
    <source>
        <dbReference type="Pfam" id="PF26591"/>
    </source>
</evidence>
<accession>M0GVF4</accession>
<comment type="caution">
    <text evidence="5">The sequence shown here is derived from an EMBL/GenBank/DDBJ whole genome shotgun (WGS) entry which is preliminary data.</text>
</comment>
<dbReference type="InterPro" id="IPR058911">
    <property type="entry name" value="DUF8186_C"/>
</dbReference>
<keyword evidence="1" id="KW-0472">Membrane</keyword>
<dbReference type="EMBL" id="AOLJ01000027">
    <property type="protein sequence ID" value="ELZ76221.1"/>
    <property type="molecule type" value="Genomic_DNA"/>
</dbReference>
<dbReference type="Pfam" id="PF26589">
    <property type="entry name" value="DUF8186"/>
    <property type="match status" value="1"/>
</dbReference>
<keyword evidence="1" id="KW-1133">Transmembrane helix</keyword>
<keyword evidence="6" id="KW-1185">Reference proteome</keyword>
<gene>
    <name evidence="5" type="ORF">C454_17994</name>
</gene>
<sequence length="636" mass="69478">MEHRVPSVLVAALLVSSSIIGLATAQPPRPGTETNGLTESEAATLWSRDSDRYVSQQDYQQQYGDDRTALHQLANGTDITFTRPPATAATWTRNDFADLDAGGPDTSTYPSHASLEDGTFIDDAHATIFAVTPSTRGHLDAGETPLYIAPNGTVRGLVDYRVRVPTRNETGNRTTDWALVSHEIENIRLKIDGIPVATASGTHTPELQYQTTHSWSANLTLEANISATASGTHTPELQYQTTHSWSANLTLEANISVRLKKTVETTVGGESETTVNYRTETRTVSDTLDAEIYDLAAYPYYAQYPNGDTGVAIFQSRPWQGYTLTTDENSRVRGVWRFYTARNTNWDTLVTSTASTTTTAQSDAIPVRVHAYPSQIGPRAEPVRDGPDIIDTWGVDRASPRETIGENVTIEVVNESYTPTYGLAVRAETVDPEALRVGGIVRGVNATVVDPQVGSARQLRESNLSVELVSQTTSNATLRVELRDNQTGESNLSVELVSQTTSNATLRVELRDNQTGAPIASNGSDRQYPIGGSSHSGYITVGDQRVETNESGVAVVILDEPGIYTARYHPGTWLGHDPAYVGDTASVRWHPLGTLEGWVAFVFEVGWQAIPFVVTFYAGRRLLRMFGPTDSYYRNQ</sequence>
<feature type="domain" description="DUF8186" evidence="3">
    <location>
        <begin position="297"/>
        <end position="448"/>
    </location>
</feature>
<name>M0GVF4_HALGM</name>
<organism evidence="5 6">
    <name type="scientific">Haloferax gibbonsii (strain ATCC 33959 / DSM 4427 / JCM 8863 / NBRC 102184 / NCIMB 2188 / Ma 2.38)</name>
    <dbReference type="NCBI Taxonomy" id="1227459"/>
    <lineage>
        <taxon>Archaea</taxon>
        <taxon>Methanobacteriati</taxon>
        <taxon>Methanobacteriota</taxon>
        <taxon>Stenosarchaea group</taxon>
        <taxon>Halobacteria</taxon>
        <taxon>Halobacteriales</taxon>
        <taxon>Haloferacaceae</taxon>
        <taxon>Haloferax</taxon>
    </lineage>
</organism>
<feature type="domain" description="DUF8186" evidence="2">
    <location>
        <begin position="98"/>
        <end position="228"/>
    </location>
</feature>
<evidence type="ECO:0000256" key="1">
    <source>
        <dbReference type="SAM" id="Phobius"/>
    </source>
</evidence>
<feature type="transmembrane region" description="Helical" evidence="1">
    <location>
        <begin position="598"/>
        <end position="618"/>
    </location>
</feature>
<dbReference type="Proteomes" id="UP000011571">
    <property type="component" value="Unassembled WGS sequence"/>
</dbReference>
<dbReference type="InterPro" id="IPR058499">
    <property type="entry name" value="DUF8186"/>
</dbReference>
<dbReference type="PATRIC" id="fig|1227459.3.peg.3566"/>
<evidence type="ECO:0000259" key="2">
    <source>
        <dbReference type="Pfam" id="PF26589"/>
    </source>
</evidence>
<dbReference type="AlphaFoldDB" id="M0GVF4"/>
<dbReference type="Pfam" id="PF26591">
    <property type="entry name" value="DUF8186_C"/>
    <property type="match status" value="1"/>
</dbReference>
<feature type="domain" description="DUF8186" evidence="4">
    <location>
        <begin position="489"/>
        <end position="587"/>
    </location>
</feature>
<dbReference type="InterPro" id="IPR058910">
    <property type="entry name" value="DUF8186_M"/>
</dbReference>
<reference evidence="5 6" key="1">
    <citation type="journal article" date="2014" name="PLoS Genet.">
        <title>Phylogenetically driven sequencing of extremely halophilic archaea reveals strategies for static and dynamic osmo-response.</title>
        <authorList>
            <person name="Becker E.A."/>
            <person name="Seitzer P.M."/>
            <person name="Tritt A."/>
            <person name="Larsen D."/>
            <person name="Krusor M."/>
            <person name="Yao A.I."/>
            <person name="Wu D."/>
            <person name="Madern D."/>
            <person name="Eisen J.A."/>
            <person name="Darling A.E."/>
            <person name="Facciotti M.T."/>
        </authorList>
    </citation>
    <scope>NUCLEOTIDE SEQUENCE [LARGE SCALE GENOMIC DNA]</scope>
    <source>
        <strain evidence="6">ATCC 33959 / DSM 4427 / JCM 8863 / NBRC 102184 / NCIMB 2188 / Ma 2.38</strain>
    </source>
</reference>
<evidence type="ECO:0000259" key="3">
    <source>
        <dbReference type="Pfam" id="PF26590"/>
    </source>
</evidence>
<protein>
    <submittedName>
        <fullName evidence="5">Uncharacterized protein</fullName>
    </submittedName>
</protein>
<proteinExistence type="predicted"/>
<dbReference type="RefSeq" id="WP_004977663.1">
    <property type="nucleotide sequence ID" value="NZ_AOLJ01000027.1"/>
</dbReference>
<evidence type="ECO:0000313" key="6">
    <source>
        <dbReference type="Proteomes" id="UP000011571"/>
    </source>
</evidence>
<evidence type="ECO:0000313" key="5">
    <source>
        <dbReference type="EMBL" id="ELZ76221.1"/>
    </source>
</evidence>
<dbReference type="Pfam" id="PF26590">
    <property type="entry name" value="DUF8186_M"/>
    <property type="match status" value="1"/>
</dbReference>
<keyword evidence="1" id="KW-0812">Transmembrane</keyword>